<dbReference type="NCBIfam" id="NF009897">
    <property type="entry name" value="PRK13357.1"/>
    <property type="match status" value="1"/>
</dbReference>
<accession>A0A177C9X7</accession>
<feature type="region of interest" description="Disordered" evidence="12">
    <location>
        <begin position="1"/>
        <end position="30"/>
    </location>
</feature>
<evidence type="ECO:0000256" key="10">
    <source>
        <dbReference type="RuleBase" id="RU004516"/>
    </source>
</evidence>
<dbReference type="GO" id="GO:0052654">
    <property type="term" value="F:L-leucine-2-oxoglutarate transaminase activity"/>
    <property type="evidence" value="ECO:0007669"/>
    <property type="project" value="RHEA"/>
</dbReference>
<feature type="modified residue" description="N6-(pyridoxal phosphate)lysine" evidence="8">
    <location>
        <position position="222"/>
    </location>
</feature>
<dbReference type="InterPro" id="IPR001544">
    <property type="entry name" value="Aminotrans_IV"/>
</dbReference>
<keyword evidence="4 11" id="KW-0028">Amino-acid biosynthesis</keyword>
<evidence type="ECO:0000313" key="13">
    <source>
        <dbReference type="EMBL" id="OAG04385.1"/>
    </source>
</evidence>
<evidence type="ECO:0000313" key="14">
    <source>
        <dbReference type="Proteomes" id="UP000077069"/>
    </source>
</evidence>
<dbReference type="EC" id="2.6.1.42" evidence="11"/>
<sequence length="395" mass="43169">MAPGIVSPQRSFEQDSASSGPARLDASKLRVTKTLHPSKLPPAEDLTFGSHHTDHILQVRWTSEHGWQTPQIAPYQHLALDPAAAVLHYGFECFEGMKAYRDAWGSVRLFRPEVNLDRLNRSAARIALPTFDADELLKLIARFVKLEERFIYGKPGYSLYIRPVIIATNSNLGVAAPTSALLYCIACPVGPYFSAGFKAITLEAASSVVATRAWPGGAGNHKIGGNYAPCIAPEKAAKARGFQQLLWLFGDDDRITEAGTMNLFIVLRTEQEGCFELITPPLDGMILPGVTRDCVLSLARERLAPSGWTISEREICMSEVVHAAGVGKLVEVFGTGTAAVVSPIRAIKYRDTLVQCGLSRHQSAGAITALFKEWIEARQYAVEEHPWSVPVSEIS</sequence>
<evidence type="ECO:0000256" key="5">
    <source>
        <dbReference type="ARBA" id="ARBA00022679"/>
    </source>
</evidence>
<keyword evidence="3 11" id="KW-0032">Aminotransferase</keyword>
<dbReference type="Proteomes" id="UP000077069">
    <property type="component" value="Unassembled WGS sequence"/>
</dbReference>
<dbReference type="InterPro" id="IPR018300">
    <property type="entry name" value="Aminotrans_IV_CS"/>
</dbReference>
<dbReference type="SUPFAM" id="SSF56752">
    <property type="entry name" value="D-aminoacid aminotransferase-like PLP-dependent enzymes"/>
    <property type="match status" value="1"/>
</dbReference>
<dbReference type="Gene3D" id="3.20.10.10">
    <property type="entry name" value="D-amino Acid Aminotransferase, subunit A, domain 2"/>
    <property type="match status" value="1"/>
</dbReference>
<evidence type="ECO:0000256" key="2">
    <source>
        <dbReference type="ARBA" id="ARBA00009320"/>
    </source>
</evidence>
<dbReference type="PANTHER" id="PTHR11825">
    <property type="entry name" value="SUBGROUP IIII AMINOTRANSFERASE"/>
    <property type="match status" value="1"/>
</dbReference>
<dbReference type="CDD" id="cd01557">
    <property type="entry name" value="BCAT_beta_family"/>
    <property type="match status" value="1"/>
</dbReference>
<proteinExistence type="inferred from homology"/>
<name>A0A177C9X7_9PLEO</name>
<dbReference type="FunFam" id="3.30.470.10:FF:000005">
    <property type="entry name" value="Branched-chain-amino-acid aminotransferase"/>
    <property type="match status" value="1"/>
</dbReference>
<dbReference type="InterPro" id="IPR043131">
    <property type="entry name" value="BCAT-like_N"/>
</dbReference>
<dbReference type="InParanoid" id="A0A177C9X7"/>
<dbReference type="GeneID" id="28762074"/>
<comment type="catalytic activity">
    <reaction evidence="11">
        <text>L-leucine + 2-oxoglutarate = 4-methyl-2-oxopentanoate + L-glutamate</text>
        <dbReference type="Rhea" id="RHEA:18321"/>
        <dbReference type="ChEBI" id="CHEBI:16810"/>
        <dbReference type="ChEBI" id="CHEBI:17865"/>
        <dbReference type="ChEBI" id="CHEBI:29985"/>
        <dbReference type="ChEBI" id="CHEBI:57427"/>
        <dbReference type="EC" id="2.6.1.42"/>
    </reaction>
</comment>
<comment type="cofactor">
    <cofactor evidence="1 10">
        <name>pyridoxal 5'-phosphate</name>
        <dbReference type="ChEBI" id="CHEBI:597326"/>
    </cofactor>
</comment>
<evidence type="ECO:0000256" key="7">
    <source>
        <dbReference type="ARBA" id="ARBA00023304"/>
    </source>
</evidence>
<dbReference type="InterPro" id="IPR033939">
    <property type="entry name" value="BCAT_family"/>
</dbReference>
<keyword evidence="5 11" id="KW-0808">Transferase</keyword>
<dbReference type="PIRSF" id="PIRSF006468">
    <property type="entry name" value="BCAT1"/>
    <property type="match status" value="1"/>
</dbReference>
<comment type="similarity">
    <text evidence="2 9">Belongs to the class-IV pyridoxal-phosphate-dependent aminotransferase family.</text>
</comment>
<dbReference type="RefSeq" id="XP_018034750.1">
    <property type="nucleotide sequence ID" value="XM_018178588.1"/>
</dbReference>
<dbReference type="InterPro" id="IPR043132">
    <property type="entry name" value="BCAT-like_C"/>
</dbReference>
<dbReference type="OrthoDB" id="1732691at2759"/>
<dbReference type="GO" id="GO:0009099">
    <property type="term" value="P:L-valine biosynthetic process"/>
    <property type="evidence" value="ECO:0007669"/>
    <property type="project" value="TreeGrafter"/>
</dbReference>
<gene>
    <name evidence="13" type="ORF">CC84DRAFT_1164870</name>
</gene>
<organism evidence="13 14">
    <name type="scientific">Paraphaeosphaeria sporulosa</name>
    <dbReference type="NCBI Taxonomy" id="1460663"/>
    <lineage>
        <taxon>Eukaryota</taxon>
        <taxon>Fungi</taxon>
        <taxon>Dikarya</taxon>
        <taxon>Ascomycota</taxon>
        <taxon>Pezizomycotina</taxon>
        <taxon>Dothideomycetes</taxon>
        <taxon>Pleosporomycetidae</taxon>
        <taxon>Pleosporales</taxon>
        <taxon>Massarineae</taxon>
        <taxon>Didymosphaeriaceae</taxon>
        <taxon>Paraphaeosphaeria</taxon>
    </lineage>
</organism>
<dbReference type="PANTHER" id="PTHR11825:SF44">
    <property type="entry name" value="BRANCHED-CHAIN-AMINO-ACID AMINOTRANSFERASE"/>
    <property type="match status" value="1"/>
</dbReference>
<dbReference type="PROSITE" id="PS00770">
    <property type="entry name" value="AA_TRANSFER_CLASS_4"/>
    <property type="match status" value="1"/>
</dbReference>
<evidence type="ECO:0000256" key="4">
    <source>
        <dbReference type="ARBA" id="ARBA00022605"/>
    </source>
</evidence>
<reference evidence="13 14" key="1">
    <citation type="submission" date="2016-05" db="EMBL/GenBank/DDBJ databases">
        <title>Comparative analysis of secretome profiles of manganese(II)-oxidizing ascomycete fungi.</title>
        <authorList>
            <consortium name="DOE Joint Genome Institute"/>
            <person name="Zeiner C.A."/>
            <person name="Purvine S.O."/>
            <person name="Zink E.M."/>
            <person name="Wu S."/>
            <person name="Pasa-Tolic L."/>
            <person name="Chaput D.L."/>
            <person name="Haridas S."/>
            <person name="Grigoriev I.V."/>
            <person name="Santelli C.M."/>
            <person name="Hansel C.M."/>
        </authorList>
    </citation>
    <scope>NUCLEOTIDE SEQUENCE [LARGE SCALE GENOMIC DNA]</scope>
    <source>
        <strain evidence="13 14">AP3s5-JAC2a</strain>
    </source>
</reference>
<evidence type="ECO:0000256" key="6">
    <source>
        <dbReference type="ARBA" id="ARBA00022898"/>
    </source>
</evidence>
<dbReference type="FunFam" id="3.20.10.10:FF:000004">
    <property type="entry name" value="Branched-chain-amino-acid aminotransferase"/>
    <property type="match status" value="1"/>
</dbReference>
<dbReference type="GO" id="GO:0052656">
    <property type="term" value="F:L-isoleucine-2-oxoglutarate transaminase activity"/>
    <property type="evidence" value="ECO:0007669"/>
    <property type="project" value="RHEA"/>
</dbReference>
<evidence type="ECO:0000256" key="12">
    <source>
        <dbReference type="SAM" id="MobiDB-lite"/>
    </source>
</evidence>
<dbReference type="GO" id="GO:0005739">
    <property type="term" value="C:mitochondrion"/>
    <property type="evidence" value="ECO:0007669"/>
    <property type="project" value="TreeGrafter"/>
</dbReference>
<dbReference type="Gene3D" id="3.30.470.10">
    <property type="match status" value="1"/>
</dbReference>
<dbReference type="GO" id="GO:0009098">
    <property type="term" value="P:L-leucine biosynthetic process"/>
    <property type="evidence" value="ECO:0007669"/>
    <property type="project" value="TreeGrafter"/>
</dbReference>
<keyword evidence="7 11" id="KW-0100">Branched-chain amino acid biosynthesis</keyword>
<evidence type="ECO:0000256" key="11">
    <source>
        <dbReference type="RuleBase" id="RU004517"/>
    </source>
</evidence>
<dbReference type="InterPro" id="IPR036038">
    <property type="entry name" value="Aminotransferase-like"/>
</dbReference>
<dbReference type="NCBIfam" id="TIGR01123">
    <property type="entry name" value="ilvE_II"/>
    <property type="match status" value="1"/>
</dbReference>
<evidence type="ECO:0000256" key="1">
    <source>
        <dbReference type="ARBA" id="ARBA00001933"/>
    </source>
</evidence>
<dbReference type="STRING" id="1460663.A0A177C9X7"/>
<dbReference type="EMBL" id="KV441553">
    <property type="protein sequence ID" value="OAG04385.1"/>
    <property type="molecule type" value="Genomic_DNA"/>
</dbReference>
<evidence type="ECO:0000256" key="9">
    <source>
        <dbReference type="RuleBase" id="RU004106"/>
    </source>
</evidence>
<comment type="catalytic activity">
    <reaction evidence="11">
        <text>L-isoleucine + 2-oxoglutarate = (S)-3-methyl-2-oxopentanoate + L-glutamate</text>
        <dbReference type="Rhea" id="RHEA:24801"/>
        <dbReference type="ChEBI" id="CHEBI:16810"/>
        <dbReference type="ChEBI" id="CHEBI:29985"/>
        <dbReference type="ChEBI" id="CHEBI:35146"/>
        <dbReference type="ChEBI" id="CHEBI:58045"/>
        <dbReference type="EC" id="2.6.1.42"/>
    </reaction>
</comment>
<dbReference type="AlphaFoldDB" id="A0A177C9X7"/>
<comment type="catalytic activity">
    <reaction evidence="11">
        <text>L-valine + 2-oxoglutarate = 3-methyl-2-oxobutanoate + L-glutamate</text>
        <dbReference type="Rhea" id="RHEA:24813"/>
        <dbReference type="ChEBI" id="CHEBI:11851"/>
        <dbReference type="ChEBI" id="CHEBI:16810"/>
        <dbReference type="ChEBI" id="CHEBI:29985"/>
        <dbReference type="ChEBI" id="CHEBI:57762"/>
        <dbReference type="EC" id="2.6.1.42"/>
    </reaction>
</comment>
<protein>
    <recommendedName>
        <fullName evidence="11">Branched-chain-amino-acid aminotransferase</fullName>
        <ecNumber evidence="11">2.6.1.42</ecNumber>
    </recommendedName>
</protein>
<evidence type="ECO:0000256" key="8">
    <source>
        <dbReference type="PIRSR" id="PIRSR006468-1"/>
    </source>
</evidence>
<feature type="compositionally biased region" description="Polar residues" evidence="12">
    <location>
        <begin position="8"/>
        <end position="19"/>
    </location>
</feature>
<keyword evidence="6 10" id="KW-0663">Pyridoxal phosphate</keyword>
<keyword evidence="14" id="KW-1185">Reference proteome</keyword>
<evidence type="ECO:0000256" key="3">
    <source>
        <dbReference type="ARBA" id="ARBA00022576"/>
    </source>
</evidence>
<dbReference type="InterPro" id="IPR005786">
    <property type="entry name" value="B_amino_transII"/>
</dbReference>
<dbReference type="Pfam" id="PF01063">
    <property type="entry name" value="Aminotran_4"/>
    <property type="match status" value="1"/>
</dbReference>
<dbReference type="GO" id="GO:0052655">
    <property type="term" value="F:L-valine-2-oxoglutarate transaminase activity"/>
    <property type="evidence" value="ECO:0007669"/>
    <property type="project" value="RHEA"/>
</dbReference>